<evidence type="ECO:0000259" key="8">
    <source>
        <dbReference type="PROSITE" id="PS50949"/>
    </source>
</evidence>
<feature type="domain" description="HTH gntR-type" evidence="8">
    <location>
        <begin position="22"/>
        <end position="90"/>
    </location>
</feature>
<dbReference type="Gene3D" id="3.90.1150.10">
    <property type="entry name" value="Aspartate Aminotransferase, domain 1"/>
    <property type="match status" value="1"/>
</dbReference>
<keyword evidence="3 9" id="KW-0808">Transferase</keyword>
<dbReference type="InterPro" id="IPR015422">
    <property type="entry name" value="PyrdxlP-dep_Trfase_small"/>
</dbReference>
<comment type="similarity">
    <text evidence="2">In the C-terminal section; belongs to the class-I pyridoxal-phosphate-dependent aminotransferase family.</text>
</comment>
<dbReference type="SUPFAM" id="SSF53383">
    <property type="entry name" value="PLP-dependent transferases"/>
    <property type="match status" value="1"/>
</dbReference>
<dbReference type="PRINTS" id="PR00035">
    <property type="entry name" value="HTHGNTR"/>
</dbReference>
<dbReference type="InterPro" id="IPR015424">
    <property type="entry name" value="PyrdxlP-dep_Trfase"/>
</dbReference>
<dbReference type="InterPro" id="IPR015421">
    <property type="entry name" value="PyrdxlP-dep_Trfase_major"/>
</dbReference>
<dbReference type="InterPro" id="IPR000524">
    <property type="entry name" value="Tscrpt_reg_HTH_GntR"/>
</dbReference>
<dbReference type="GO" id="GO:0008483">
    <property type="term" value="F:transaminase activity"/>
    <property type="evidence" value="ECO:0007669"/>
    <property type="project" value="UniProtKB-KW"/>
</dbReference>
<dbReference type="SUPFAM" id="SSF46785">
    <property type="entry name" value="Winged helix' DNA-binding domain"/>
    <property type="match status" value="1"/>
</dbReference>
<evidence type="ECO:0000256" key="2">
    <source>
        <dbReference type="ARBA" id="ARBA00005384"/>
    </source>
</evidence>
<dbReference type="RefSeq" id="WP_342553116.1">
    <property type="nucleotide sequence ID" value="NZ_CP159992.1"/>
</dbReference>
<evidence type="ECO:0000256" key="5">
    <source>
        <dbReference type="ARBA" id="ARBA00023015"/>
    </source>
</evidence>
<keyword evidence="5" id="KW-0805">Transcription regulation</keyword>
<evidence type="ECO:0000256" key="6">
    <source>
        <dbReference type="ARBA" id="ARBA00023125"/>
    </source>
</evidence>
<sequence>MGREQSDISSNRSWQPNPALDLPLYRQIEAYIRQKITTGEWSAGTRLPSQRTLAASMGVNRSTLVTALDNLTAAGMIEGRHGGGTYVSGSGWHSMAHAAVPNWSEAAEEGWYYPNLPEIQQINQAEFRPGIIRLGTGELAPDQMPNEAFNEILQAMSRRTRTLNYIEPQGSLQLRKALSVHLQSDGIQASPDSILIVSGSLQALHLISVGLLPRGSTVLLEKPSYLYSIHAFQSAGLKLSSIAVDEEGLQPGFLEGAIQSAKRVKSEPGIESFPLLYTIPSFHNPTGSVMSLCRREELMSIARSSGISILEDAAYQELWLDQPPPPSLKAGDQEGRVLHMGTLSKAVSPGLRLGWLVGPVPVIRRLADIKMQTDYGTSSLAQEAAALWFAEGYHASHMERLRSELRRRRDLMLELLHRYFQDIADWTTPKGGFYIWLRFTADSLSIRRLFHACLEKDVLIHPGYLYDRLDASHIRLSYAYASQDEMERGLIVLAQEARKLMAPSL</sequence>
<keyword evidence="6" id="KW-0238">DNA-binding</keyword>
<dbReference type="Pfam" id="PF00155">
    <property type="entry name" value="Aminotran_1_2"/>
    <property type="match status" value="1"/>
</dbReference>
<dbReference type="SMART" id="SM00345">
    <property type="entry name" value="HTH_GNTR"/>
    <property type="match status" value="1"/>
</dbReference>
<dbReference type="AlphaFoldDB" id="A0AAU8NEJ7"/>
<protein>
    <submittedName>
        <fullName evidence="9">PLP-dependent aminotransferase family protein</fullName>
    </submittedName>
</protein>
<dbReference type="Pfam" id="PF00392">
    <property type="entry name" value="GntR"/>
    <property type="match status" value="1"/>
</dbReference>
<dbReference type="EMBL" id="CP159992">
    <property type="protein sequence ID" value="XCP95048.1"/>
    <property type="molecule type" value="Genomic_DNA"/>
</dbReference>
<evidence type="ECO:0000256" key="3">
    <source>
        <dbReference type="ARBA" id="ARBA00022576"/>
    </source>
</evidence>
<dbReference type="Gene3D" id="3.40.640.10">
    <property type="entry name" value="Type I PLP-dependent aspartate aminotransferase-like (Major domain)"/>
    <property type="match status" value="1"/>
</dbReference>
<keyword evidence="7" id="KW-0804">Transcription</keyword>
<keyword evidence="4" id="KW-0663">Pyridoxal phosphate</keyword>
<dbReference type="InterPro" id="IPR036388">
    <property type="entry name" value="WH-like_DNA-bd_sf"/>
</dbReference>
<dbReference type="PANTHER" id="PTHR46577">
    <property type="entry name" value="HTH-TYPE TRANSCRIPTIONAL REGULATORY PROTEIN GABR"/>
    <property type="match status" value="1"/>
</dbReference>
<dbReference type="PROSITE" id="PS50949">
    <property type="entry name" value="HTH_GNTR"/>
    <property type="match status" value="1"/>
</dbReference>
<dbReference type="CDD" id="cd07377">
    <property type="entry name" value="WHTH_GntR"/>
    <property type="match status" value="1"/>
</dbReference>
<proteinExistence type="inferred from homology"/>
<dbReference type="InterPro" id="IPR051446">
    <property type="entry name" value="HTH_trans_reg/aminotransferase"/>
</dbReference>
<evidence type="ECO:0000313" key="9">
    <source>
        <dbReference type="EMBL" id="XCP95048.1"/>
    </source>
</evidence>
<comment type="cofactor">
    <cofactor evidence="1">
        <name>pyridoxal 5'-phosphate</name>
        <dbReference type="ChEBI" id="CHEBI:597326"/>
    </cofactor>
</comment>
<accession>A0AAU8NEJ7</accession>
<dbReference type="PANTHER" id="PTHR46577:SF2">
    <property type="entry name" value="TRANSCRIPTIONAL REGULATORY PROTEIN"/>
    <property type="match status" value="1"/>
</dbReference>
<reference evidence="9" key="1">
    <citation type="submission" date="2024-05" db="EMBL/GenBank/DDBJ databases">
        <title>Draft genome assemblies of 36 bacteria isolated from hibernating arctic ground squirrels.</title>
        <authorList>
            <person name="McKee H."/>
            <person name="Mullen L."/>
            <person name="Drown D.M."/>
            <person name="Duddleston K.N."/>
        </authorList>
    </citation>
    <scope>NUCLEOTIDE SEQUENCE</scope>
    <source>
        <strain evidence="9">AN1007</strain>
    </source>
</reference>
<dbReference type="CDD" id="cd00609">
    <property type="entry name" value="AAT_like"/>
    <property type="match status" value="1"/>
</dbReference>
<keyword evidence="3 9" id="KW-0032">Aminotransferase</keyword>
<organism evidence="9">
    <name type="scientific">Paenibacillus sp. AN1007</name>
    <dbReference type="NCBI Taxonomy" id="3151385"/>
    <lineage>
        <taxon>Bacteria</taxon>
        <taxon>Bacillati</taxon>
        <taxon>Bacillota</taxon>
        <taxon>Bacilli</taxon>
        <taxon>Bacillales</taxon>
        <taxon>Paenibacillaceae</taxon>
        <taxon>Paenibacillus</taxon>
    </lineage>
</organism>
<dbReference type="InterPro" id="IPR004839">
    <property type="entry name" value="Aminotransferase_I/II_large"/>
</dbReference>
<evidence type="ECO:0000256" key="1">
    <source>
        <dbReference type="ARBA" id="ARBA00001933"/>
    </source>
</evidence>
<dbReference type="Gene3D" id="1.10.10.10">
    <property type="entry name" value="Winged helix-like DNA-binding domain superfamily/Winged helix DNA-binding domain"/>
    <property type="match status" value="1"/>
</dbReference>
<dbReference type="GO" id="GO:0003677">
    <property type="term" value="F:DNA binding"/>
    <property type="evidence" value="ECO:0007669"/>
    <property type="project" value="UniProtKB-KW"/>
</dbReference>
<dbReference type="GO" id="GO:0003700">
    <property type="term" value="F:DNA-binding transcription factor activity"/>
    <property type="evidence" value="ECO:0007669"/>
    <property type="project" value="InterPro"/>
</dbReference>
<name>A0AAU8NEJ7_9BACL</name>
<evidence type="ECO:0000256" key="7">
    <source>
        <dbReference type="ARBA" id="ARBA00023163"/>
    </source>
</evidence>
<gene>
    <name evidence="9" type="ORF">ABXS70_28845</name>
</gene>
<dbReference type="InterPro" id="IPR036390">
    <property type="entry name" value="WH_DNA-bd_sf"/>
</dbReference>
<evidence type="ECO:0000256" key="4">
    <source>
        <dbReference type="ARBA" id="ARBA00022898"/>
    </source>
</evidence>
<dbReference type="GO" id="GO:0030170">
    <property type="term" value="F:pyridoxal phosphate binding"/>
    <property type="evidence" value="ECO:0007669"/>
    <property type="project" value="InterPro"/>
</dbReference>